<evidence type="ECO:0000256" key="10">
    <source>
        <dbReference type="ARBA" id="ARBA00022737"/>
    </source>
</evidence>
<keyword evidence="26" id="KW-1185">Reference proteome</keyword>
<evidence type="ECO:0000313" key="25">
    <source>
        <dbReference type="EMBL" id="CAG7599646.1"/>
    </source>
</evidence>
<gene>
    <name evidence="25" type="primary">cadA_1</name>
    <name evidence="25" type="ORF">PAESOLCIP111_00327</name>
</gene>
<dbReference type="InterPro" id="IPR059000">
    <property type="entry name" value="ATPase_P-type_domA"/>
</dbReference>
<dbReference type="GO" id="GO:0005524">
    <property type="term" value="F:ATP binding"/>
    <property type="evidence" value="ECO:0007669"/>
    <property type="project" value="UniProtKB-UniRule"/>
</dbReference>
<evidence type="ECO:0000256" key="4">
    <source>
        <dbReference type="ARBA" id="ARBA00022448"/>
    </source>
</evidence>
<dbReference type="InterPro" id="IPR018303">
    <property type="entry name" value="ATPase_P-typ_P_site"/>
</dbReference>
<feature type="domain" description="HMA" evidence="24">
    <location>
        <begin position="58"/>
        <end position="124"/>
    </location>
</feature>
<dbReference type="InterPro" id="IPR001757">
    <property type="entry name" value="P_typ_ATPase"/>
</dbReference>
<evidence type="ECO:0000256" key="9">
    <source>
        <dbReference type="ARBA" id="ARBA00022723"/>
    </source>
</evidence>
<dbReference type="Pfam" id="PF00702">
    <property type="entry name" value="Hydrolase"/>
    <property type="match status" value="1"/>
</dbReference>
<keyword evidence="9 22" id="KW-0479">Metal-binding</keyword>
<evidence type="ECO:0000256" key="1">
    <source>
        <dbReference type="ARBA" id="ARBA00004651"/>
    </source>
</evidence>
<evidence type="ECO:0000256" key="6">
    <source>
        <dbReference type="ARBA" id="ARBA00022539"/>
    </source>
</evidence>
<feature type="transmembrane region" description="Helical" evidence="22">
    <location>
        <begin position="218"/>
        <end position="237"/>
    </location>
</feature>
<dbReference type="Pfam" id="PF00403">
    <property type="entry name" value="HMA"/>
    <property type="match status" value="2"/>
</dbReference>
<evidence type="ECO:0000256" key="11">
    <source>
        <dbReference type="ARBA" id="ARBA00022741"/>
    </source>
</evidence>
<keyword evidence="13" id="KW-1278">Translocase</keyword>
<sequence>MSNKSSNSSSQTEHQHQSTDREHGRAPAEHKHACCEHDHGPAHQHGAACCSVPVAQTVTRSLLLEGMHCGDCAAKLEKAVSRMDGVVHAEVQFATAKMIVSYDEQRMGIDAIQKQIEGLGYGINDRDEHRRLPSVFRIEGMDCADCASKLEKRVGAIAAVHKVTVNYGAAKMTVHHDGTADDEIMKTVRQAGYTAALDEEGAPRRTEKRSFWRRNTKVVPTAISGAVFAAAWCLHAFGLIHDLTANLGYALAIVIGGYRIARTGLFGLKSRTIGMDLLMTIAAVGAAVIGQWEEGAAVVFLFSLGETLEAYTMDRTRRSIRGLMDLSPKEALVRRNGVEAVLPIEHIRIGDTVIIKPGEKIAMDGTIAKGASTVNQAPITGESAPVDKGVGDEVFAGTINLYGSLEVAVTRLSKDNTLSRIVHMVEEAQAQKAPSQRFVDVFAKYYTPAVIILAVGIALIPPLFMNQPFDVWIYRALMMLVVSCPCALVISTPVSIVSAIGNAARNGVLVKGGAHLERLGSVSVIAFDKTGTLTTGVPQVTSVIPLGGRDERQLMSIAAAIEARSEHPVAEAIVRKAAADRVPAAEATDFAAAPGKGVRAFVHGTEFYIGSPRWFRQELQVPLNEAMHFIDRLESQGHTVMVLGTREEAWAAIAVADEIRDNGRQTLERLRQIGIARSVMLTGDNQGTARAVASQLGGIEYRAELLPQDKVAAIRELSQSYGSLAMLGDGVNDAPALATATVGIAMGAAGTDTALETADVALMADDLSKLPYAIELSRRTVRIIKQNIAFSLLVKVVFLAMIFFGVSTLWMAVLADTGSSLIVIANGMRLLRAAAPKQAAFPGNGDTLQAAAK</sequence>
<evidence type="ECO:0000256" key="17">
    <source>
        <dbReference type="ARBA" id="ARBA00023136"/>
    </source>
</evidence>
<dbReference type="SFLD" id="SFLDG00002">
    <property type="entry name" value="C1.7:_P-type_atpase_like"/>
    <property type="match status" value="1"/>
</dbReference>
<dbReference type="Pfam" id="PF00122">
    <property type="entry name" value="E1-E2_ATPase"/>
    <property type="match status" value="1"/>
</dbReference>
<dbReference type="InterPro" id="IPR006122">
    <property type="entry name" value="HMA_Cu_ion-bd"/>
</dbReference>
<evidence type="ECO:0000256" key="13">
    <source>
        <dbReference type="ARBA" id="ARBA00022967"/>
    </source>
</evidence>
<protein>
    <recommendedName>
        <fullName evidence="3">Copper-exporting P-type ATPase</fullName>
        <ecNumber evidence="20">7.2.2.21</ecNumber>
    </recommendedName>
    <alternativeName>
        <fullName evidence="18">Copper-exporting P-type ATPase A</fullName>
    </alternativeName>
    <alternativeName>
        <fullName evidence="19">Cu(+)-exporting ATPase</fullName>
    </alternativeName>
</protein>
<keyword evidence="6" id="KW-0104">Cadmium</keyword>
<evidence type="ECO:0000256" key="22">
    <source>
        <dbReference type="RuleBase" id="RU362081"/>
    </source>
</evidence>
<evidence type="ECO:0000256" key="18">
    <source>
        <dbReference type="ARBA" id="ARBA00029719"/>
    </source>
</evidence>
<evidence type="ECO:0000256" key="5">
    <source>
        <dbReference type="ARBA" id="ARBA00022475"/>
    </source>
</evidence>
<keyword evidence="14 22" id="KW-1133">Transmembrane helix</keyword>
<reference evidence="25" key="1">
    <citation type="submission" date="2021-06" db="EMBL/GenBank/DDBJ databases">
        <authorList>
            <person name="Criscuolo A."/>
        </authorList>
    </citation>
    <scope>NUCLEOTIDE SEQUENCE</scope>
    <source>
        <strain evidence="25">CIP111600</strain>
    </source>
</reference>
<dbReference type="EMBL" id="CAJVAS010000001">
    <property type="protein sequence ID" value="CAG7599646.1"/>
    <property type="molecule type" value="Genomic_DNA"/>
</dbReference>
<feature type="transmembrane region" description="Helical" evidence="22">
    <location>
        <begin position="445"/>
        <end position="465"/>
    </location>
</feature>
<dbReference type="FunFam" id="2.70.150.10:FF:000002">
    <property type="entry name" value="Copper-transporting ATPase 1, putative"/>
    <property type="match status" value="1"/>
</dbReference>
<dbReference type="AlphaFoldDB" id="A0A916JSC6"/>
<evidence type="ECO:0000256" key="14">
    <source>
        <dbReference type="ARBA" id="ARBA00022989"/>
    </source>
</evidence>
<keyword evidence="5 22" id="KW-1003">Cell membrane</keyword>
<name>A0A916JSC6_9BACL</name>
<feature type="transmembrane region" description="Helical" evidence="22">
    <location>
        <begin position="788"/>
        <end position="813"/>
    </location>
</feature>
<dbReference type="RefSeq" id="WP_246627249.1">
    <property type="nucleotide sequence ID" value="NZ_CAJVAS010000001.1"/>
</dbReference>
<evidence type="ECO:0000256" key="8">
    <source>
        <dbReference type="ARBA" id="ARBA00022692"/>
    </source>
</evidence>
<dbReference type="CDD" id="cd00371">
    <property type="entry name" value="HMA"/>
    <property type="match status" value="2"/>
</dbReference>
<comment type="subcellular location">
    <subcellularLocation>
        <location evidence="1">Cell membrane</location>
        <topology evidence="1">Multi-pass membrane protein</topology>
    </subcellularLocation>
</comment>
<dbReference type="GO" id="GO:0008551">
    <property type="term" value="F:P-type cadmium transporter activity"/>
    <property type="evidence" value="ECO:0007669"/>
    <property type="project" value="UniProtKB-EC"/>
</dbReference>
<keyword evidence="17 22" id="KW-0472">Membrane</keyword>
<feature type="domain" description="HMA" evidence="24">
    <location>
        <begin position="132"/>
        <end position="196"/>
    </location>
</feature>
<dbReference type="PROSITE" id="PS01047">
    <property type="entry name" value="HMA_1"/>
    <property type="match status" value="2"/>
</dbReference>
<dbReference type="FunFam" id="3.30.70.100:FF:000001">
    <property type="entry name" value="ATPase copper transporting beta"/>
    <property type="match status" value="1"/>
</dbReference>
<keyword evidence="12 22" id="KW-0067">ATP-binding</keyword>
<dbReference type="Proteomes" id="UP000693672">
    <property type="component" value="Unassembled WGS sequence"/>
</dbReference>
<comment type="caution">
    <text evidence="25">The sequence shown here is derived from an EMBL/GenBank/DDBJ whole genome shotgun (WGS) entry which is preliminary data.</text>
</comment>
<comment type="catalytic activity">
    <reaction evidence="21">
        <text>Cd(2+)(in) + ATP + H2O = Cd(2+)(out) + ADP + phosphate + H(+)</text>
        <dbReference type="Rhea" id="RHEA:12132"/>
        <dbReference type="ChEBI" id="CHEBI:15377"/>
        <dbReference type="ChEBI" id="CHEBI:15378"/>
        <dbReference type="ChEBI" id="CHEBI:30616"/>
        <dbReference type="ChEBI" id="CHEBI:43474"/>
        <dbReference type="ChEBI" id="CHEBI:48775"/>
        <dbReference type="ChEBI" id="CHEBI:456216"/>
        <dbReference type="EC" id="7.2.2.21"/>
    </reaction>
</comment>
<keyword evidence="7" id="KW-0597">Phosphoprotein</keyword>
<evidence type="ECO:0000256" key="19">
    <source>
        <dbReference type="ARBA" id="ARBA00033239"/>
    </source>
</evidence>
<dbReference type="PANTHER" id="PTHR48085">
    <property type="entry name" value="CADMIUM/ZINC-TRANSPORTING ATPASE HMA2-RELATED"/>
    <property type="match status" value="1"/>
</dbReference>
<dbReference type="PROSITE" id="PS50846">
    <property type="entry name" value="HMA_2"/>
    <property type="match status" value="2"/>
</dbReference>
<feature type="region of interest" description="Disordered" evidence="23">
    <location>
        <begin position="1"/>
        <end position="32"/>
    </location>
</feature>
<feature type="transmembrane region" description="Helical" evidence="22">
    <location>
        <begin position="471"/>
        <end position="490"/>
    </location>
</feature>
<evidence type="ECO:0000256" key="2">
    <source>
        <dbReference type="ARBA" id="ARBA00006024"/>
    </source>
</evidence>
<dbReference type="NCBIfam" id="TIGR01512">
    <property type="entry name" value="ATPase-IB2_Cd"/>
    <property type="match status" value="1"/>
</dbReference>
<evidence type="ECO:0000256" key="3">
    <source>
        <dbReference type="ARBA" id="ARBA00015102"/>
    </source>
</evidence>
<dbReference type="PROSITE" id="PS00154">
    <property type="entry name" value="ATPASE_E1_E2"/>
    <property type="match status" value="1"/>
</dbReference>
<evidence type="ECO:0000256" key="12">
    <source>
        <dbReference type="ARBA" id="ARBA00022840"/>
    </source>
</evidence>
<dbReference type="SFLD" id="SFLDS00003">
    <property type="entry name" value="Haloacid_Dehalogenase"/>
    <property type="match status" value="1"/>
</dbReference>
<evidence type="ECO:0000256" key="23">
    <source>
        <dbReference type="SAM" id="MobiDB-lite"/>
    </source>
</evidence>
<dbReference type="NCBIfam" id="TIGR01494">
    <property type="entry name" value="ATPase_P-type"/>
    <property type="match status" value="1"/>
</dbReference>
<keyword evidence="11 22" id="KW-0547">Nucleotide-binding</keyword>
<proteinExistence type="inferred from homology"/>
<feature type="transmembrane region" description="Helical" evidence="22">
    <location>
        <begin position="243"/>
        <end position="261"/>
    </location>
</feature>
<dbReference type="PANTHER" id="PTHR48085:SF5">
    <property type="entry name" value="CADMIUM_ZINC-TRANSPORTING ATPASE HMA4-RELATED"/>
    <property type="match status" value="1"/>
</dbReference>
<dbReference type="InterPro" id="IPR044492">
    <property type="entry name" value="P_typ_ATPase_HD_dom"/>
</dbReference>
<evidence type="ECO:0000256" key="21">
    <source>
        <dbReference type="ARBA" id="ARBA00049338"/>
    </source>
</evidence>
<keyword evidence="15" id="KW-0186">Copper</keyword>
<dbReference type="NCBIfam" id="TIGR00003">
    <property type="entry name" value="copper ion binding protein"/>
    <property type="match status" value="2"/>
</dbReference>
<keyword evidence="25" id="KW-0378">Hydrolase</keyword>
<keyword evidence="16" id="KW-0406">Ion transport</keyword>
<keyword evidence="8 22" id="KW-0812">Transmembrane</keyword>
<dbReference type="SFLD" id="SFLDF00027">
    <property type="entry name" value="p-type_atpase"/>
    <property type="match status" value="1"/>
</dbReference>
<evidence type="ECO:0000256" key="15">
    <source>
        <dbReference type="ARBA" id="ARBA00023008"/>
    </source>
</evidence>
<dbReference type="NCBIfam" id="TIGR01525">
    <property type="entry name" value="ATPase-IB_hvy"/>
    <property type="match status" value="1"/>
</dbReference>
<evidence type="ECO:0000259" key="24">
    <source>
        <dbReference type="PROSITE" id="PS50846"/>
    </source>
</evidence>
<evidence type="ECO:0000256" key="20">
    <source>
        <dbReference type="ARBA" id="ARBA00039103"/>
    </source>
</evidence>
<feature type="compositionally biased region" description="Basic and acidic residues" evidence="23">
    <location>
        <begin position="13"/>
        <end position="32"/>
    </location>
</feature>
<evidence type="ECO:0000256" key="16">
    <source>
        <dbReference type="ARBA" id="ARBA00023065"/>
    </source>
</evidence>
<organism evidence="25 26">
    <name type="scientific">Paenibacillus solanacearum</name>
    <dbReference type="NCBI Taxonomy" id="2048548"/>
    <lineage>
        <taxon>Bacteria</taxon>
        <taxon>Bacillati</taxon>
        <taxon>Bacillota</taxon>
        <taxon>Bacilli</taxon>
        <taxon>Bacillales</taxon>
        <taxon>Paenibacillaceae</taxon>
        <taxon>Paenibacillus</taxon>
    </lineage>
</organism>
<dbReference type="GO" id="GO:0005886">
    <property type="term" value="C:plasma membrane"/>
    <property type="evidence" value="ECO:0007669"/>
    <property type="project" value="UniProtKB-SubCell"/>
</dbReference>
<dbReference type="InterPro" id="IPR006121">
    <property type="entry name" value="HMA_dom"/>
</dbReference>
<dbReference type="GO" id="GO:0016887">
    <property type="term" value="F:ATP hydrolysis activity"/>
    <property type="evidence" value="ECO:0007669"/>
    <property type="project" value="InterPro"/>
</dbReference>
<dbReference type="GO" id="GO:0005507">
    <property type="term" value="F:copper ion binding"/>
    <property type="evidence" value="ECO:0007669"/>
    <property type="project" value="InterPro"/>
</dbReference>
<evidence type="ECO:0000256" key="7">
    <source>
        <dbReference type="ARBA" id="ARBA00022553"/>
    </source>
</evidence>
<feature type="compositionally biased region" description="Low complexity" evidence="23">
    <location>
        <begin position="1"/>
        <end position="12"/>
    </location>
</feature>
<evidence type="ECO:0000313" key="26">
    <source>
        <dbReference type="Proteomes" id="UP000693672"/>
    </source>
</evidence>
<dbReference type="InterPro" id="IPR027256">
    <property type="entry name" value="P-typ_ATPase_IB"/>
</dbReference>
<comment type="similarity">
    <text evidence="2 22">Belongs to the cation transport ATPase (P-type) (TC 3.A.3) family. Type IB subfamily.</text>
</comment>
<accession>A0A916JSC6</accession>
<dbReference type="EC" id="7.2.2.21" evidence="20"/>
<keyword evidence="4" id="KW-0813">Transport</keyword>
<dbReference type="InterPro" id="IPR051014">
    <property type="entry name" value="Cation_Transport_ATPase_IB"/>
</dbReference>
<dbReference type="NCBIfam" id="TIGR01511">
    <property type="entry name" value="ATPase-IB1_Cu"/>
    <property type="match status" value="1"/>
</dbReference>
<keyword evidence="10" id="KW-0677">Repeat</keyword>
<dbReference type="InterPro" id="IPR017969">
    <property type="entry name" value="Heavy-metal-associated_CS"/>
</dbReference>